<evidence type="ECO:0000313" key="2">
    <source>
        <dbReference type="EMBL" id="GJD89090.1"/>
    </source>
</evidence>
<dbReference type="EMBL" id="BPQO01000009">
    <property type="protein sequence ID" value="GJD89090.1"/>
    <property type="molecule type" value="Genomic_DNA"/>
</dbReference>
<evidence type="ECO:0000313" key="3">
    <source>
        <dbReference type="Proteomes" id="UP001055247"/>
    </source>
</evidence>
<dbReference type="Proteomes" id="UP001055247">
    <property type="component" value="Unassembled WGS sequence"/>
</dbReference>
<comment type="caution">
    <text evidence="2">The sequence shown here is derived from an EMBL/GenBank/DDBJ whole genome shotgun (WGS) entry which is preliminary data.</text>
</comment>
<reference evidence="2" key="2">
    <citation type="submission" date="2021-08" db="EMBL/GenBank/DDBJ databases">
        <authorList>
            <person name="Tani A."/>
            <person name="Ola A."/>
            <person name="Ogura Y."/>
            <person name="Katsura K."/>
            <person name="Hayashi T."/>
        </authorList>
    </citation>
    <scope>NUCLEOTIDE SEQUENCE</scope>
    <source>
        <strain evidence="2">DSM 16372</strain>
    </source>
</reference>
<accession>A0AAV4ZKV3</accession>
<name>A0AAV4ZKV3_9HYPH</name>
<feature type="domain" description="DUF6883" evidence="1">
    <location>
        <begin position="12"/>
        <end position="112"/>
    </location>
</feature>
<protein>
    <recommendedName>
        <fullName evidence="1">DUF6883 domain-containing protein</fullName>
    </recommendedName>
</protein>
<gene>
    <name evidence="2" type="ORF">BHAOGJBA_2615</name>
</gene>
<reference evidence="2" key="1">
    <citation type="journal article" date="2016" name="Front. Microbiol.">
        <title>Genome Sequence of the Piezophilic, Mesophilic Sulfate-Reducing Bacterium Desulfovibrio indicus J2T.</title>
        <authorList>
            <person name="Cao J."/>
            <person name="Maignien L."/>
            <person name="Shao Z."/>
            <person name="Alain K."/>
            <person name="Jebbar M."/>
        </authorList>
    </citation>
    <scope>NUCLEOTIDE SEQUENCE</scope>
    <source>
        <strain evidence="2">DSM 16372</strain>
    </source>
</reference>
<proteinExistence type="predicted"/>
<dbReference type="RefSeq" id="WP_066926342.1">
    <property type="nucleotide sequence ID" value="NZ_BPQO01000009.1"/>
</dbReference>
<keyword evidence="3" id="KW-1185">Reference proteome</keyword>
<evidence type="ECO:0000259" key="1">
    <source>
        <dbReference type="Pfam" id="PF21814"/>
    </source>
</evidence>
<dbReference type="InterPro" id="IPR049250">
    <property type="entry name" value="DUF6883"/>
</dbReference>
<sequence>MTPEFGWPASFTIAPAKITAYLLDPNHPDGGPKYAFLAPFGFTPRNPEDLRRALLSHARRDNFAGFVPARRAVKLYFEGLLPTPTEARSNVRTVWQMDDDDPTRAARFITLKPLPRPA</sequence>
<dbReference type="Pfam" id="PF21814">
    <property type="entry name" value="DUF6883"/>
    <property type="match status" value="1"/>
</dbReference>
<organism evidence="2 3">
    <name type="scientific">Methylobacterium hispanicum</name>
    <dbReference type="NCBI Taxonomy" id="270350"/>
    <lineage>
        <taxon>Bacteria</taxon>
        <taxon>Pseudomonadati</taxon>
        <taxon>Pseudomonadota</taxon>
        <taxon>Alphaproteobacteria</taxon>
        <taxon>Hyphomicrobiales</taxon>
        <taxon>Methylobacteriaceae</taxon>
        <taxon>Methylobacterium</taxon>
    </lineage>
</organism>
<dbReference type="AlphaFoldDB" id="A0AAV4ZKV3"/>